<dbReference type="FunFam" id="1.10.287.130:FF:000008">
    <property type="entry name" value="Two-component sensor histidine kinase"/>
    <property type="match status" value="1"/>
</dbReference>
<reference evidence="18" key="1">
    <citation type="journal article" date="2015" name="Proc. Natl. Acad. Sci. U.S.A.">
        <title>Networks of energetic and metabolic interactions define dynamics in microbial communities.</title>
        <authorList>
            <person name="Embree M."/>
            <person name="Liu J.K."/>
            <person name="Al-Bassam M.M."/>
            <person name="Zengler K."/>
        </authorList>
    </citation>
    <scope>NUCLEOTIDE SEQUENCE</scope>
</reference>
<dbReference type="InterPro" id="IPR036890">
    <property type="entry name" value="HATPase_C_sf"/>
</dbReference>
<dbReference type="InterPro" id="IPR036097">
    <property type="entry name" value="HisK_dim/P_sf"/>
</dbReference>
<keyword evidence="5" id="KW-0597">Phosphoprotein</keyword>
<evidence type="ECO:0000256" key="11">
    <source>
        <dbReference type="ARBA" id="ARBA00022989"/>
    </source>
</evidence>
<dbReference type="SUPFAM" id="SSF103190">
    <property type="entry name" value="Sensory domain-like"/>
    <property type="match status" value="1"/>
</dbReference>
<feature type="transmembrane region" description="Helical" evidence="14">
    <location>
        <begin position="12"/>
        <end position="32"/>
    </location>
</feature>
<dbReference type="CDD" id="cd00075">
    <property type="entry name" value="HATPase"/>
    <property type="match status" value="1"/>
</dbReference>
<dbReference type="SMART" id="SM00304">
    <property type="entry name" value="HAMP"/>
    <property type="match status" value="1"/>
</dbReference>
<dbReference type="CDD" id="cd00130">
    <property type="entry name" value="PAS"/>
    <property type="match status" value="1"/>
</dbReference>
<comment type="subcellular location">
    <subcellularLocation>
        <location evidence="2">Cell membrane</location>
        <topology evidence="2">Multi-pass membrane protein</topology>
    </subcellularLocation>
</comment>
<dbReference type="InterPro" id="IPR050351">
    <property type="entry name" value="BphY/WalK/GraS-like"/>
</dbReference>
<dbReference type="GO" id="GO:0005524">
    <property type="term" value="F:ATP binding"/>
    <property type="evidence" value="ECO:0007669"/>
    <property type="project" value="UniProtKB-KW"/>
</dbReference>
<dbReference type="InterPro" id="IPR000014">
    <property type="entry name" value="PAS"/>
</dbReference>
<evidence type="ECO:0000259" key="17">
    <source>
        <dbReference type="PROSITE" id="PS50885"/>
    </source>
</evidence>
<protein>
    <recommendedName>
        <fullName evidence="3">histidine kinase</fullName>
        <ecNumber evidence="3">2.7.13.3</ecNumber>
    </recommendedName>
</protein>
<evidence type="ECO:0000256" key="10">
    <source>
        <dbReference type="ARBA" id="ARBA00022840"/>
    </source>
</evidence>
<feature type="domain" description="PAS" evidence="16">
    <location>
        <begin position="248"/>
        <end position="283"/>
    </location>
</feature>
<keyword evidence="8" id="KW-0547">Nucleotide-binding</keyword>
<dbReference type="InterPro" id="IPR029151">
    <property type="entry name" value="Sensor-like_sf"/>
</dbReference>
<keyword evidence="9" id="KW-0418">Kinase</keyword>
<feature type="transmembrane region" description="Helical" evidence="14">
    <location>
        <begin position="163"/>
        <end position="185"/>
    </location>
</feature>
<evidence type="ECO:0000259" key="16">
    <source>
        <dbReference type="PROSITE" id="PS50112"/>
    </source>
</evidence>
<dbReference type="Gene3D" id="1.10.8.500">
    <property type="entry name" value="HAMP domain in histidine kinase"/>
    <property type="match status" value="1"/>
</dbReference>
<feature type="domain" description="HAMP" evidence="17">
    <location>
        <begin position="191"/>
        <end position="243"/>
    </location>
</feature>
<name>A0A0W8E8H6_9ZZZZ</name>
<accession>A0A0W8E8H6</accession>
<evidence type="ECO:0000256" key="4">
    <source>
        <dbReference type="ARBA" id="ARBA00022475"/>
    </source>
</evidence>
<keyword evidence="11 14" id="KW-1133">Transmembrane helix</keyword>
<sequence length="589" mass="66133">MKKSIGKRLIGTYLLIIMLILLSTGAILSVSLKQYYLDNVQTNLERETRLAASMLESYQTDKIDTFNYMNDISQVVANNIDARVTIIDSRGTVVADSMYDATKLGPHNGRPEMYKALQGETGVAIRFSDTEQQQMVYVAVPFTTPDMQGVVRLARTLEEVESVHYHILFLILLTILLIGIIAFVISTRLADNFTRPLTELTSAVEEIARGDLDKRIPYWSDDELGLLASAVNYMAREMDKTLTEISAVNNRLEVVLKNTVNGIIMVDQEARITYANPKAQKLLVMGNDFQGLKHVEVINNYELLQAIDEVRRMLQPVRKEIQLFIPAEKQIEANVLPICKDIPQIYGGVLVVLNDITDLKRLERVRRDFVANVSHELKTPVASISGFAETLMNESEENPRNVREFSEIIYNEAIRLSKLINRLLDLSRLESGKSGLNINNVDMVRLIEDTVELAKQDGRASKINIIKPAGQVLVECDKELIVQVLLNLLDNALIYSPEEEPITISLEDEGEKIKVLVIDRGEGIPESEAARVFERFYRVDKARSRKTGGTGLGLSIVKHLVENHNGVTGVESTPGKGSTFYFTIPKKQK</sequence>
<evidence type="ECO:0000256" key="1">
    <source>
        <dbReference type="ARBA" id="ARBA00000085"/>
    </source>
</evidence>
<dbReference type="SMART" id="SM00387">
    <property type="entry name" value="HATPase_c"/>
    <property type="match status" value="1"/>
</dbReference>
<dbReference type="GO" id="GO:0005886">
    <property type="term" value="C:plasma membrane"/>
    <property type="evidence" value="ECO:0007669"/>
    <property type="project" value="UniProtKB-SubCell"/>
</dbReference>
<dbReference type="GO" id="GO:0016036">
    <property type="term" value="P:cellular response to phosphate starvation"/>
    <property type="evidence" value="ECO:0007669"/>
    <property type="project" value="TreeGrafter"/>
</dbReference>
<dbReference type="SMART" id="SM00388">
    <property type="entry name" value="HisKA"/>
    <property type="match status" value="1"/>
</dbReference>
<evidence type="ECO:0000256" key="9">
    <source>
        <dbReference type="ARBA" id="ARBA00022777"/>
    </source>
</evidence>
<evidence type="ECO:0000256" key="2">
    <source>
        <dbReference type="ARBA" id="ARBA00004651"/>
    </source>
</evidence>
<dbReference type="GO" id="GO:0004721">
    <property type="term" value="F:phosphoprotein phosphatase activity"/>
    <property type="evidence" value="ECO:0007669"/>
    <property type="project" value="TreeGrafter"/>
</dbReference>
<keyword evidence="6 18" id="KW-0808">Transferase</keyword>
<dbReference type="InterPro" id="IPR005467">
    <property type="entry name" value="His_kinase_dom"/>
</dbReference>
<evidence type="ECO:0000256" key="12">
    <source>
        <dbReference type="ARBA" id="ARBA00023012"/>
    </source>
</evidence>
<dbReference type="FunFam" id="3.30.565.10:FF:000006">
    <property type="entry name" value="Sensor histidine kinase WalK"/>
    <property type="match status" value="1"/>
</dbReference>
<keyword evidence="7 14" id="KW-0812">Transmembrane</keyword>
<dbReference type="NCBIfam" id="NF046044">
    <property type="entry name" value="PnpS"/>
    <property type="match status" value="1"/>
</dbReference>
<proteinExistence type="predicted"/>
<dbReference type="SUPFAM" id="SSF55785">
    <property type="entry name" value="PYP-like sensor domain (PAS domain)"/>
    <property type="match status" value="1"/>
</dbReference>
<evidence type="ECO:0000256" key="13">
    <source>
        <dbReference type="ARBA" id="ARBA00023136"/>
    </source>
</evidence>
<dbReference type="PROSITE" id="PS50112">
    <property type="entry name" value="PAS"/>
    <property type="match status" value="1"/>
</dbReference>
<evidence type="ECO:0000256" key="3">
    <source>
        <dbReference type="ARBA" id="ARBA00012438"/>
    </source>
</evidence>
<gene>
    <name evidence="18" type="ORF">ASZ90_017657</name>
</gene>
<dbReference type="PANTHER" id="PTHR45453">
    <property type="entry name" value="PHOSPHATE REGULON SENSOR PROTEIN PHOR"/>
    <property type="match status" value="1"/>
</dbReference>
<feature type="domain" description="Histidine kinase" evidence="15">
    <location>
        <begin position="372"/>
        <end position="588"/>
    </location>
</feature>
<evidence type="ECO:0000256" key="6">
    <source>
        <dbReference type="ARBA" id="ARBA00022679"/>
    </source>
</evidence>
<dbReference type="Gene3D" id="3.30.450.20">
    <property type="entry name" value="PAS domain"/>
    <property type="match status" value="2"/>
</dbReference>
<dbReference type="EMBL" id="LNQE01001835">
    <property type="protein sequence ID" value="KUG04919.1"/>
    <property type="molecule type" value="Genomic_DNA"/>
</dbReference>
<dbReference type="AlphaFoldDB" id="A0A0W8E8H6"/>
<dbReference type="Pfam" id="PF00672">
    <property type="entry name" value="HAMP"/>
    <property type="match status" value="1"/>
</dbReference>
<dbReference type="InterPro" id="IPR031967">
    <property type="entry name" value="PhoR_single_Cache-like_dom"/>
</dbReference>
<dbReference type="PROSITE" id="PS50109">
    <property type="entry name" value="HIS_KIN"/>
    <property type="match status" value="1"/>
</dbReference>
<dbReference type="GO" id="GO:0000155">
    <property type="term" value="F:phosphorelay sensor kinase activity"/>
    <property type="evidence" value="ECO:0007669"/>
    <property type="project" value="InterPro"/>
</dbReference>
<dbReference type="Pfam" id="PF00512">
    <property type="entry name" value="HisKA"/>
    <property type="match status" value="1"/>
</dbReference>
<keyword evidence="13 14" id="KW-0472">Membrane</keyword>
<dbReference type="Gene3D" id="3.30.565.10">
    <property type="entry name" value="Histidine kinase-like ATPase, C-terminal domain"/>
    <property type="match status" value="1"/>
</dbReference>
<evidence type="ECO:0000256" key="7">
    <source>
        <dbReference type="ARBA" id="ARBA00022692"/>
    </source>
</evidence>
<dbReference type="SUPFAM" id="SSF47384">
    <property type="entry name" value="Homodimeric domain of signal transducing histidine kinase"/>
    <property type="match status" value="1"/>
</dbReference>
<dbReference type="InterPro" id="IPR003661">
    <property type="entry name" value="HisK_dim/P_dom"/>
</dbReference>
<evidence type="ECO:0000256" key="5">
    <source>
        <dbReference type="ARBA" id="ARBA00022553"/>
    </source>
</evidence>
<evidence type="ECO:0000259" key="15">
    <source>
        <dbReference type="PROSITE" id="PS50109"/>
    </source>
</evidence>
<comment type="caution">
    <text evidence="18">The sequence shown here is derived from an EMBL/GenBank/DDBJ whole genome shotgun (WGS) entry which is preliminary data.</text>
</comment>
<keyword evidence="10" id="KW-0067">ATP-binding</keyword>
<organism evidence="18">
    <name type="scientific">hydrocarbon metagenome</name>
    <dbReference type="NCBI Taxonomy" id="938273"/>
    <lineage>
        <taxon>unclassified sequences</taxon>
        <taxon>metagenomes</taxon>
        <taxon>ecological metagenomes</taxon>
    </lineage>
</organism>
<dbReference type="Pfam" id="PF02518">
    <property type="entry name" value="HATPase_c"/>
    <property type="match status" value="1"/>
</dbReference>
<dbReference type="Pfam" id="PF16736">
    <property type="entry name" value="sCache_like"/>
    <property type="match status" value="1"/>
</dbReference>
<dbReference type="EC" id="2.7.13.3" evidence="3"/>
<dbReference type="PRINTS" id="PR00344">
    <property type="entry name" value="BCTRLSENSOR"/>
</dbReference>
<dbReference type="InterPro" id="IPR003660">
    <property type="entry name" value="HAMP_dom"/>
</dbReference>
<dbReference type="PROSITE" id="PS50885">
    <property type="entry name" value="HAMP"/>
    <property type="match status" value="1"/>
</dbReference>
<dbReference type="InterPro" id="IPR003594">
    <property type="entry name" value="HATPase_dom"/>
</dbReference>
<dbReference type="InterPro" id="IPR004358">
    <property type="entry name" value="Sig_transdc_His_kin-like_C"/>
</dbReference>
<dbReference type="Gene3D" id="1.10.287.130">
    <property type="match status" value="1"/>
</dbReference>
<dbReference type="InterPro" id="IPR035965">
    <property type="entry name" value="PAS-like_dom_sf"/>
</dbReference>
<dbReference type="CDD" id="cd06225">
    <property type="entry name" value="HAMP"/>
    <property type="match status" value="1"/>
</dbReference>
<dbReference type="PANTHER" id="PTHR45453:SF1">
    <property type="entry name" value="PHOSPHATE REGULON SENSOR PROTEIN PHOR"/>
    <property type="match status" value="1"/>
</dbReference>
<evidence type="ECO:0000313" key="18">
    <source>
        <dbReference type="EMBL" id="KUG04919.1"/>
    </source>
</evidence>
<dbReference type="SUPFAM" id="SSF158472">
    <property type="entry name" value="HAMP domain-like"/>
    <property type="match status" value="1"/>
</dbReference>
<comment type="catalytic activity">
    <reaction evidence="1">
        <text>ATP + protein L-histidine = ADP + protein N-phospho-L-histidine.</text>
        <dbReference type="EC" id="2.7.13.3"/>
    </reaction>
</comment>
<dbReference type="CDD" id="cd00082">
    <property type="entry name" value="HisKA"/>
    <property type="match status" value="1"/>
</dbReference>
<evidence type="ECO:0000256" key="8">
    <source>
        <dbReference type="ARBA" id="ARBA00022741"/>
    </source>
</evidence>
<keyword evidence="12" id="KW-0902">Two-component regulatory system</keyword>
<dbReference type="Pfam" id="PF13188">
    <property type="entry name" value="PAS_8"/>
    <property type="match status" value="1"/>
</dbReference>
<dbReference type="SUPFAM" id="SSF55874">
    <property type="entry name" value="ATPase domain of HSP90 chaperone/DNA topoisomerase II/histidine kinase"/>
    <property type="match status" value="1"/>
</dbReference>
<evidence type="ECO:0000256" key="14">
    <source>
        <dbReference type="SAM" id="Phobius"/>
    </source>
</evidence>
<keyword evidence="4" id="KW-1003">Cell membrane</keyword>